<dbReference type="PANTHER" id="PTHR23020:SF41">
    <property type="entry name" value="AMINOGLYCOSIDE PHOSPHOTRANSFERASE DOMAIN-CONTAINING PROTEIN"/>
    <property type="match status" value="1"/>
</dbReference>
<dbReference type="SMART" id="SM00587">
    <property type="entry name" value="CHK"/>
    <property type="match status" value="1"/>
</dbReference>
<dbReference type="InterPro" id="IPR015897">
    <property type="entry name" value="CHK_kinase-like"/>
</dbReference>
<reference evidence="3" key="1">
    <citation type="submission" date="2022-11" db="UniProtKB">
        <authorList>
            <consortium name="WormBaseParasite"/>
        </authorList>
    </citation>
    <scope>IDENTIFICATION</scope>
</reference>
<sequence length="421" mass="48315">MGICDVVDLTNKLHEKYSFTNGWLLDSLREKDEIFKKLHGKSGVKDITAYDVSDGKGFVSIVLRCTVFFVDSEETYTTILKIPGSDSLIEASDKSDYGDSWLTEDMRQGLTEMHQFECDFYNEIAPLLDAPIPNVFKTEPWILDKFDGCVHMEDLTNRGKSLSYFDCINLTQIKSFVKHLAKMHKNILSADQKLWKGKYLKGADCFGKFLSVLEATYEPFLQKCKREKEFRPLLEKCKKISWNTDYYNYAIKQSYIDLGMPSVLVHGDPHSGNILWSINSDGDIENELSAIIDWQTMHEGSPMEDLARFLTHCTNGVIRRQAEAFIFNYYLECLTKEFGGDVCKVPYALEQLKTAYNFAFVIQTFFTISDMSFFLEAINEKNEGIKAAFADTGVLKALNNLEDCDRILQGELKEYFLKYCN</sequence>
<dbReference type="Gene3D" id="3.90.1200.10">
    <property type="match status" value="1"/>
</dbReference>
<dbReference type="InterPro" id="IPR052961">
    <property type="entry name" value="Oxido-Kinase-like_Enzymes"/>
</dbReference>
<evidence type="ECO:0000313" key="2">
    <source>
        <dbReference type="Proteomes" id="UP000887578"/>
    </source>
</evidence>
<dbReference type="SUPFAM" id="SSF56112">
    <property type="entry name" value="Protein kinase-like (PK-like)"/>
    <property type="match status" value="1"/>
</dbReference>
<dbReference type="Proteomes" id="UP000887578">
    <property type="component" value="Unplaced"/>
</dbReference>
<proteinExistence type="predicted"/>
<keyword evidence="2" id="KW-1185">Reference proteome</keyword>
<dbReference type="AlphaFoldDB" id="A0A914NXP0"/>
<name>A0A914NXP0_9BILA</name>
<dbReference type="InterPro" id="IPR011009">
    <property type="entry name" value="Kinase-like_dom_sf"/>
</dbReference>
<dbReference type="Pfam" id="PF07914">
    <property type="entry name" value="DUF1679"/>
    <property type="match status" value="1"/>
</dbReference>
<dbReference type="WBParaSite" id="PDA_v2.g1016.t1">
    <property type="protein sequence ID" value="PDA_v2.g1016.t1"/>
    <property type="gene ID" value="PDA_v2.g1016"/>
</dbReference>
<dbReference type="InterPro" id="IPR012877">
    <property type="entry name" value="Dhs-27"/>
</dbReference>
<accession>A0A914NXP0</accession>
<evidence type="ECO:0000259" key="1">
    <source>
        <dbReference type="SMART" id="SM00587"/>
    </source>
</evidence>
<evidence type="ECO:0000313" key="3">
    <source>
        <dbReference type="WBParaSite" id="PDA_v2.g1016.t1"/>
    </source>
</evidence>
<dbReference type="PANTHER" id="PTHR23020">
    <property type="entry name" value="UNCHARACTERIZED NUCLEAR HORMONE RECEPTOR-RELATED"/>
    <property type="match status" value="1"/>
</dbReference>
<feature type="domain" description="CHK kinase-like" evidence="1">
    <location>
        <begin position="150"/>
        <end position="340"/>
    </location>
</feature>
<protein>
    <submittedName>
        <fullName evidence="3">CHK kinase-like domain-containing protein</fullName>
    </submittedName>
</protein>
<organism evidence="2 3">
    <name type="scientific">Panagrolaimus davidi</name>
    <dbReference type="NCBI Taxonomy" id="227884"/>
    <lineage>
        <taxon>Eukaryota</taxon>
        <taxon>Metazoa</taxon>
        <taxon>Ecdysozoa</taxon>
        <taxon>Nematoda</taxon>
        <taxon>Chromadorea</taxon>
        <taxon>Rhabditida</taxon>
        <taxon>Tylenchina</taxon>
        <taxon>Panagrolaimomorpha</taxon>
        <taxon>Panagrolaimoidea</taxon>
        <taxon>Panagrolaimidae</taxon>
        <taxon>Panagrolaimus</taxon>
    </lineage>
</organism>